<name>A0A0A8Z158_ARUDO</name>
<evidence type="ECO:0000313" key="1">
    <source>
        <dbReference type="EMBL" id="JAD31438.1"/>
    </source>
</evidence>
<accession>A0A0A8Z158</accession>
<organism evidence="1">
    <name type="scientific">Arundo donax</name>
    <name type="common">Giant reed</name>
    <name type="synonym">Donax arundinaceus</name>
    <dbReference type="NCBI Taxonomy" id="35708"/>
    <lineage>
        <taxon>Eukaryota</taxon>
        <taxon>Viridiplantae</taxon>
        <taxon>Streptophyta</taxon>
        <taxon>Embryophyta</taxon>
        <taxon>Tracheophyta</taxon>
        <taxon>Spermatophyta</taxon>
        <taxon>Magnoliopsida</taxon>
        <taxon>Liliopsida</taxon>
        <taxon>Poales</taxon>
        <taxon>Poaceae</taxon>
        <taxon>PACMAD clade</taxon>
        <taxon>Arundinoideae</taxon>
        <taxon>Arundineae</taxon>
        <taxon>Arundo</taxon>
    </lineage>
</organism>
<reference evidence="1" key="1">
    <citation type="submission" date="2014-09" db="EMBL/GenBank/DDBJ databases">
        <authorList>
            <person name="Magalhaes I.L.F."/>
            <person name="Oliveira U."/>
            <person name="Santos F.R."/>
            <person name="Vidigal T.H.D.A."/>
            <person name="Brescovit A.D."/>
            <person name="Santos A.J."/>
        </authorList>
    </citation>
    <scope>NUCLEOTIDE SEQUENCE</scope>
    <source>
        <tissue evidence="1">Shoot tissue taken approximately 20 cm above the soil surface</tissue>
    </source>
</reference>
<proteinExistence type="predicted"/>
<reference evidence="1" key="2">
    <citation type="journal article" date="2015" name="Data Brief">
        <title>Shoot transcriptome of the giant reed, Arundo donax.</title>
        <authorList>
            <person name="Barrero R.A."/>
            <person name="Guerrero F.D."/>
            <person name="Moolhuijzen P."/>
            <person name="Goolsby J.A."/>
            <person name="Tidwell J."/>
            <person name="Bellgard S.E."/>
            <person name="Bellgard M.I."/>
        </authorList>
    </citation>
    <scope>NUCLEOTIDE SEQUENCE</scope>
    <source>
        <tissue evidence="1">Shoot tissue taken approximately 20 cm above the soil surface</tissue>
    </source>
</reference>
<sequence length="32" mass="3567">MQHILPFFNGAIETLSKDDGPIHCSFSGDNFQ</sequence>
<dbReference type="EMBL" id="GBRH01266457">
    <property type="protein sequence ID" value="JAD31438.1"/>
    <property type="molecule type" value="Transcribed_RNA"/>
</dbReference>
<dbReference type="AlphaFoldDB" id="A0A0A8Z158"/>
<protein>
    <submittedName>
        <fullName evidence="1">Uncharacterized protein</fullName>
    </submittedName>
</protein>